<dbReference type="HOGENOM" id="CLU_949531_0_0_6"/>
<proteinExistence type="predicted"/>
<feature type="transmembrane region" description="Helical" evidence="1">
    <location>
        <begin position="256"/>
        <end position="276"/>
    </location>
</feature>
<keyword evidence="1" id="KW-1133">Transmembrane helix</keyword>
<dbReference type="eggNOG" id="ENOG5032RCX">
    <property type="taxonomic scope" value="Bacteria"/>
</dbReference>
<organism evidence="2 3">
    <name type="scientific">Psychromonas ingrahamii (strain DSM 17664 / CCUG 51855 / 37)</name>
    <dbReference type="NCBI Taxonomy" id="357804"/>
    <lineage>
        <taxon>Bacteria</taxon>
        <taxon>Pseudomonadati</taxon>
        <taxon>Pseudomonadota</taxon>
        <taxon>Gammaproteobacteria</taxon>
        <taxon>Alteromonadales</taxon>
        <taxon>Psychromonadaceae</taxon>
        <taxon>Psychromonas</taxon>
    </lineage>
</organism>
<feature type="transmembrane region" description="Helical" evidence="1">
    <location>
        <begin position="30"/>
        <end position="51"/>
    </location>
</feature>
<dbReference type="AlphaFoldDB" id="A1SVZ3"/>
<gene>
    <name evidence="2" type="ordered locus">Ping_1882</name>
</gene>
<evidence type="ECO:0000313" key="3">
    <source>
        <dbReference type="Proteomes" id="UP000000639"/>
    </source>
</evidence>
<dbReference type="NCBIfam" id="NF038116">
    <property type="entry name" value="Sden1266_dom"/>
    <property type="match status" value="1"/>
</dbReference>
<name>A1SVZ3_PSYIN</name>
<reference evidence="2 3" key="1">
    <citation type="submission" date="2007-01" db="EMBL/GenBank/DDBJ databases">
        <title>Complete sequence of Psychromonas ingrahamii 37.</title>
        <authorList>
            <consortium name="US DOE Joint Genome Institute"/>
            <person name="Copeland A."/>
            <person name="Lucas S."/>
            <person name="Lapidus A."/>
            <person name="Barry K."/>
            <person name="Detter J.C."/>
            <person name="Glavina del Rio T."/>
            <person name="Hammon N."/>
            <person name="Israni S."/>
            <person name="Dalin E."/>
            <person name="Tice H."/>
            <person name="Pitluck S."/>
            <person name="Thompson L.S."/>
            <person name="Brettin T."/>
            <person name="Bruce D."/>
            <person name="Han C."/>
            <person name="Tapia R."/>
            <person name="Schmutz J."/>
            <person name="Larimer F."/>
            <person name="Land M."/>
            <person name="Hauser L."/>
            <person name="Kyrpides N."/>
            <person name="Ivanova N."/>
            <person name="Staley J."/>
            <person name="Richardson P."/>
        </authorList>
    </citation>
    <scope>NUCLEOTIDE SEQUENCE [LARGE SCALE GENOMIC DNA]</scope>
    <source>
        <strain evidence="2 3">37</strain>
    </source>
</reference>
<keyword evidence="3" id="KW-1185">Reference proteome</keyword>
<sequence>MTSQSINRIKCKAINRIKCKAIISIKDQSLNVNALFIALVIIIGAFLMSPVNADQLKTTQSTVSYGVLSAAINNQMRLNIINTNYSSVFSDQLIGKATGKSRDEQIIFQDSLLLYRSYAPEFTIYNASTRLHDDLDSDGYYQTFSLVFDADIYSYDGYDSSMVYARLYLSENGGPWVNYYTTDDFIIHSDSDQDEYEIITSFASGYNTNSYDLLIDLYQVGYDGIVATYSSNDNQALYDFPLESGDYDLVYDDSVYVYQGGSFSSLLLIILFLLFAGRLLSHRFNMLNSPYKK</sequence>
<dbReference type="Proteomes" id="UP000000639">
    <property type="component" value="Chromosome"/>
</dbReference>
<keyword evidence="1" id="KW-0472">Membrane</keyword>
<dbReference type="EMBL" id="CP000510">
    <property type="protein sequence ID" value="ABM03658.1"/>
    <property type="molecule type" value="Genomic_DNA"/>
</dbReference>
<protein>
    <submittedName>
        <fullName evidence="2">Uncharacterized protein</fullName>
    </submittedName>
</protein>
<accession>A1SVZ3</accession>
<dbReference type="KEGG" id="pin:Ping_1882"/>
<keyword evidence="1" id="KW-0812">Transmembrane</keyword>
<evidence type="ECO:0000313" key="2">
    <source>
        <dbReference type="EMBL" id="ABM03658.1"/>
    </source>
</evidence>
<evidence type="ECO:0000256" key="1">
    <source>
        <dbReference type="SAM" id="Phobius"/>
    </source>
</evidence>